<accession>A0A2H3CDL2</accession>
<evidence type="ECO:0000313" key="1">
    <source>
        <dbReference type="EMBL" id="PBK81151.1"/>
    </source>
</evidence>
<name>A0A2H3CDL2_ARMGA</name>
<dbReference type="Proteomes" id="UP000217790">
    <property type="component" value="Unassembled WGS sequence"/>
</dbReference>
<evidence type="ECO:0000313" key="2">
    <source>
        <dbReference type="Proteomes" id="UP000217790"/>
    </source>
</evidence>
<reference evidence="2" key="1">
    <citation type="journal article" date="2017" name="Nat. Ecol. Evol.">
        <title>Genome expansion and lineage-specific genetic innovations in the forest pathogenic fungi Armillaria.</title>
        <authorList>
            <person name="Sipos G."/>
            <person name="Prasanna A.N."/>
            <person name="Walter M.C."/>
            <person name="O'Connor E."/>
            <person name="Balint B."/>
            <person name="Krizsan K."/>
            <person name="Kiss B."/>
            <person name="Hess J."/>
            <person name="Varga T."/>
            <person name="Slot J."/>
            <person name="Riley R."/>
            <person name="Boka B."/>
            <person name="Rigling D."/>
            <person name="Barry K."/>
            <person name="Lee J."/>
            <person name="Mihaltcheva S."/>
            <person name="LaButti K."/>
            <person name="Lipzen A."/>
            <person name="Waldron R."/>
            <person name="Moloney N.M."/>
            <person name="Sperisen C."/>
            <person name="Kredics L."/>
            <person name="Vagvoelgyi C."/>
            <person name="Patrignani A."/>
            <person name="Fitzpatrick D."/>
            <person name="Nagy I."/>
            <person name="Doyle S."/>
            <person name="Anderson J.B."/>
            <person name="Grigoriev I.V."/>
            <person name="Gueldener U."/>
            <person name="Muensterkoetter M."/>
            <person name="Nagy L.G."/>
        </authorList>
    </citation>
    <scope>NUCLEOTIDE SEQUENCE [LARGE SCALE GENOMIC DNA]</scope>
    <source>
        <strain evidence="2">Ar21-2</strain>
    </source>
</reference>
<organism evidence="1 2">
    <name type="scientific">Armillaria gallica</name>
    <name type="common">Bulbous honey fungus</name>
    <name type="synonym">Armillaria bulbosa</name>
    <dbReference type="NCBI Taxonomy" id="47427"/>
    <lineage>
        <taxon>Eukaryota</taxon>
        <taxon>Fungi</taxon>
        <taxon>Dikarya</taxon>
        <taxon>Basidiomycota</taxon>
        <taxon>Agaricomycotina</taxon>
        <taxon>Agaricomycetes</taxon>
        <taxon>Agaricomycetidae</taxon>
        <taxon>Agaricales</taxon>
        <taxon>Marasmiineae</taxon>
        <taxon>Physalacriaceae</taxon>
        <taxon>Armillaria</taxon>
    </lineage>
</organism>
<proteinExistence type="predicted"/>
<keyword evidence="2" id="KW-1185">Reference proteome</keyword>
<dbReference type="EMBL" id="KZ293734">
    <property type="protein sequence ID" value="PBK81151.1"/>
    <property type="molecule type" value="Genomic_DNA"/>
</dbReference>
<protein>
    <submittedName>
        <fullName evidence="1">Uncharacterized protein</fullName>
    </submittedName>
</protein>
<gene>
    <name evidence="1" type="ORF">ARMGADRAFT_814460</name>
</gene>
<sequence>MVRRDVSTSGEEWHDVVEVVECIHDIRRAGTWCRDLYSNDLTAIEVVEYWAATTYRRLTSKEMRKCGARRHRSPSCLTRERRPHHWDDLHATTTYRRPTSRIYVSFKLTTIRSISNSRTSTRKYASAVYPLG</sequence>
<dbReference type="InParanoid" id="A0A2H3CDL2"/>
<dbReference type="AlphaFoldDB" id="A0A2H3CDL2"/>